<comment type="caution">
    <text evidence="7">The sequence shown here is derived from an EMBL/GenBank/DDBJ whole genome shotgun (WGS) entry which is preliminary data.</text>
</comment>
<dbReference type="EMBL" id="JACOQL010000001">
    <property type="protein sequence ID" value="MBC9245619.1"/>
    <property type="molecule type" value="Genomic_DNA"/>
</dbReference>
<dbReference type="EC" id="4.1.2.48" evidence="5"/>
<accession>A0A926JBS9</accession>
<evidence type="ECO:0000256" key="1">
    <source>
        <dbReference type="ARBA" id="ARBA00001933"/>
    </source>
</evidence>
<dbReference type="RefSeq" id="WP_187792024.1">
    <property type="nucleotide sequence ID" value="NZ_JACOQL010000001.1"/>
</dbReference>
<name>A0A926JBS9_9RHOB</name>
<organism evidence="7 8">
    <name type="scientific">Paracoccus amoyensis</name>
    <dbReference type="NCBI Taxonomy" id="2760093"/>
    <lineage>
        <taxon>Bacteria</taxon>
        <taxon>Pseudomonadati</taxon>
        <taxon>Pseudomonadota</taxon>
        <taxon>Alphaproteobacteria</taxon>
        <taxon>Rhodobacterales</taxon>
        <taxon>Paracoccaceae</taxon>
        <taxon>Paracoccus</taxon>
    </lineage>
</organism>
<dbReference type="InterPro" id="IPR015424">
    <property type="entry name" value="PyrdxlP-dep_Trfase"/>
</dbReference>
<keyword evidence="4 5" id="KW-0663">Pyridoxal phosphate</keyword>
<evidence type="ECO:0000259" key="6">
    <source>
        <dbReference type="Pfam" id="PF01212"/>
    </source>
</evidence>
<dbReference type="InterPro" id="IPR015421">
    <property type="entry name" value="PyrdxlP-dep_Trfase_major"/>
</dbReference>
<protein>
    <recommendedName>
        <fullName evidence="5">L-threonine aldolase</fullName>
        <ecNumber evidence="5">4.1.2.48</ecNumber>
    </recommendedName>
</protein>
<dbReference type="InterPro" id="IPR015422">
    <property type="entry name" value="PyrdxlP-dep_Trfase_small"/>
</dbReference>
<dbReference type="SUPFAM" id="SSF53383">
    <property type="entry name" value="PLP-dependent transferases"/>
    <property type="match status" value="1"/>
</dbReference>
<dbReference type="PIRSF" id="PIRSF038940">
    <property type="entry name" value="Low_specificity_LTA"/>
    <property type="match status" value="1"/>
</dbReference>
<comment type="cofactor">
    <cofactor evidence="1 5">
        <name>pyridoxal 5'-phosphate</name>
        <dbReference type="ChEBI" id="CHEBI:597326"/>
    </cofactor>
</comment>
<evidence type="ECO:0000256" key="4">
    <source>
        <dbReference type="ARBA" id="ARBA00022898"/>
    </source>
</evidence>
<dbReference type="Pfam" id="PF01212">
    <property type="entry name" value="Beta_elim_lyase"/>
    <property type="match status" value="1"/>
</dbReference>
<evidence type="ECO:0000256" key="3">
    <source>
        <dbReference type="ARBA" id="ARBA00011881"/>
    </source>
</evidence>
<proteinExistence type="inferred from homology"/>
<comment type="catalytic activity">
    <reaction evidence="5">
        <text>L-threonine = acetaldehyde + glycine</text>
        <dbReference type="Rhea" id="RHEA:19625"/>
        <dbReference type="ChEBI" id="CHEBI:15343"/>
        <dbReference type="ChEBI" id="CHEBI:57305"/>
        <dbReference type="ChEBI" id="CHEBI:57926"/>
        <dbReference type="EC" id="4.1.2.48"/>
    </reaction>
</comment>
<feature type="domain" description="Aromatic amino acid beta-eliminating lyase/threonine aldolase" evidence="6">
    <location>
        <begin position="3"/>
        <end position="293"/>
    </location>
</feature>
<dbReference type="GO" id="GO:0006567">
    <property type="term" value="P:L-threonine catabolic process"/>
    <property type="evidence" value="ECO:0007669"/>
    <property type="project" value="UniProtKB-UniRule"/>
</dbReference>
<dbReference type="Gene3D" id="3.40.640.10">
    <property type="entry name" value="Type I PLP-dependent aspartate aminotransferase-like (Major domain)"/>
    <property type="match status" value="1"/>
</dbReference>
<evidence type="ECO:0000313" key="8">
    <source>
        <dbReference type="Proteomes" id="UP000608594"/>
    </source>
</evidence>
<reference evidence="7" key="1">
    <citation type="submission" date="2020-08" db="EMBL/GenBank/DDBJ databases">
        <title>Paracoccus amoyensis sp. nov., isolated from the surface seawater at coast of Xiamen, Fujian.</title>
        <authorList>
            <person name="Lyu L."/>
        </authorList>
    </citation>
    <scope>NUCLEOTIDE SEQUENCE</scope>
    <source>
        <strain evidence="7">11-3</strain>
    </source>
</reference>
<dbReference type="InterPro" id="IPR001597">
    <property type="entry name" value="ArAA_b-elim_lyase/Thr_aldolase"/>
</dbReference>
<evidence type="ECO:0000256" key="5">
    <source>
        <dbReference type="PIRNR" id="PIRNR038940"/>
    </source>
</evidence>
<evidence type="ECO:0000313" key="7">
    <source>
        <dbReference type="EMBL" id="MBC9245619.1"/>
    </source>
</evidence>
<dbReference type="InterPro" id="IPR026273">
    <property type="entry name" value="Low_specificity_L-TA_bact"/>
</dbReference>
<dbReference type="Proteomes" id="UP000608594">
    <property type="component" value="Unassembled WGS sequence"/>
</dbReference>
<dbReference type="PANTHER" id="PTHR48097">
    <property type="entry name" value="L-THREONINE ALDOLASE-RELATED"/>
    <property type="match status" value="1"/>
</dbReference>
<dbReference type="Gene3D" id="3.90.1150.10">
    <property type="entry name" value="Aspartate Aminotransferase, domain 1"/>
    <property type="match status" value="1"/>
</dbReference>
<keyword evidence="5" id="KW-0456">Lyase</keyword>
<comment type="similarity">
    <text evidence="2 5">Belongs to the threonine aldolase family.</text>
</comment>
<keyword evidence="8" id="KW-1185">Reference proteome</keyword>
<sequence length="347" mass="36072">MNFSSDNAWGAHPAVLASLAECNEGAAMAYGADPVTAQTEAVFRDVLQAPDAVVRFVATGTAANALALSQLSPAFGRIYCHEDAHIETSECGAPEFISGGAKLVALPGEDGKLAPQVLAAAIKRGAGGGLTGGRNAAVSITNATEWGTVYSVDEVAALAQITHAGGLPLHMDGARFANAVASQGCSAAEMTWKAGVDALCFGGTKNGAMAAEAVIFFDPALAEGFDYRRKQTGHVFSKQRFLAAQMLALATDGLWLKLATQANALAERLAEGVLAAGGGLLVPRQTNSVFATLPAELHRKARAAGAIYHLWPDKTAEGLDPVPLRLVTAWNTPEEDVERFCRVLTEG</sequence>
<comment type="catalytic activity">
    <reaction evidence="5">
        <text>L-allo-threonine = acetaldehyde + glycine</text>
        <dbReference type="Rhea" id="RHEA:26209"/>
        <dbReference type="ChEBI" id="CHEBI:15343"/>
        <dbReference type="ChEBI" id="CHEBI:57305"/>
        <dbReference type="ChEBI" id="CHEBI:58585"/>
        <dbReference type="EC" id="4.1.2.48"/>
    </reaction>
</comment>
<evidence type="ECO:0000256" key="2">
    <source>
        <dbReference type="ARBA" id="ARBA00006966"/>
    </source>
</evidence>
<gene>
    <name evidence="7" type="ORF">H4P12_02565</name>
</gene>
<dbReference type="PANTHER" id="PTHR48097:SF5">
    <property type="entry name" value="LOW SPECIFICITY L-THREONINE ALDOLASE"/>
    <property type="match status" value="1"/>
</dbReference>
<dbReference type="GO" id="GO:0004793">
    <property type="term" value="F:threonine aldolase activity"/>
    <property type="evidence" value="ECO:0007669"/>
    <property type="project" value="UniProtKB-UniRule"/>
</dbReference>
<dbReference type="AlphaFoldDB" id="A0A926JBS9"/>
<comment type="subunit">
    <text evidence="3">Homotetramer.</text>
</comment>
<comment type="function">
    <text evidence="5">Catalyzes the cleavage of L-allo-threonine and L-threonine to glycine and acetaldehyde.</text>
</comment>